<dbReference type="OrthoDB" id="614750at2"/>
<reference evidence="3 4" key="1">
    <citation type="submission" date="2019-06" db="EMBL/GenBank/DDBJ databases">
        <title>Sequencing the genomes of 1000 actinobacteria strains.</title>
        <authorList>
            <person name="Klenk H.-P."/>
        </authorList>
    </citation>
    <scope>NUCLEOTIDE SEQUENCE [LARGE SCALE GENOMIC DNA]</scope>
    <source>
        <strain evidence="3 4">DSM 4813</strain>
    </source>
</reference>
<dbReference type="AlphaFoldDB" id="A0A542ZP43"/>
<protein>
    <recommendedName>
        <fullName evidence="2">Glycogen debranching enzyme C-terminal domain-containing protein</fullName>
    </recommendedName>
</protein>
<dbReference type="SUPFAM" id="SSF48208">
    <property type="entry name" value="Six-hairpin glycosidases"/>
    <property type="match status" value="1"/>
</dbReference>
<dbReference type="Gene3D" id="2.60.40.10">
    <property type="entry name" value="Immunoglobulins"/>
    <property type="match status" value="1"/>
</dbReference>
<keyword evidence="1" id="KW-0732">Signal</keyword>
<feature type="signal peptide" evidence="1">
    <location>
        <begin position="1"/>
        <end position="20"/>
    </location>
</feature>
<dbReference type="InterPro" id="IPR013783">
    <property type="entry name" value="Ig-like_fold"/>
</dbReference>
<proteinExistence type="predicted"/>
<evidence type="ECO:0000313" key="3">
    <source>
        <dbReference type="EMBL" id="TQL62122.1"/>
    </source>
</evidence>
<name>A0A542ZP43_RARFA</name>
<organism evidence="3 4">
    <name type="scientific">Rarobacter faecitabidus</name>
    <dbReference type="NCBI Taxonomy" id="13243"/>
    <lineage>
        <taxon>Bacteria</taxon>
        <taxon>Bacillati</taxon>
        <taxon>Actinomycetota</taxon>
        <taxon>Actinomycetes</taxon>
        <taxon>Micrococcales</taxon>
        <taxon>Rarobacteraceae</taxon>
        <taxon>Rarobacter</taxon>
    </lineage>
</organism>
<sequence length="1148" mass="121307">MAATALAVNGLATAAPLAAAAIDACATPTGAATYEDPNGGTATVTIAATDPTTCRRTYQLARIGGTDTIVEAAGDPIVRTGSALLDAMYAMAVEEAHEDSTDAVTDGDYDNNNPQNCSADGKGCYYTGKNWKYVWTRDVSYSAALGLTAVDPVRMRNTLAFKLSERRSGYWDDLNADGTPGRDLQIIQDSGTGGSYPNSTDRVSWSLGAEEIINWLPDSFRQAFTDRAYEAVRNTIEHDRQVIFDTTHGLYTGETSFLDWRWQTYPQWIGLDMTQIAQSMSLSTNVTHWVAIDQAARLAVQAGDGERGAKYRAWADDLAESIRSKFWLEDRSQFSAVLTGTLDPAPVERYDALGTALVILTGIATSEQASKAIASYPQSVSGPPTIWPQQPTIPTGTYQPQSQTSYHNEGAWPFVTAFMLLAASRVGNDTAAAAQVSAMVRTPALYGSNYENVNIMDGGLGTAMNSERQLWSVAGMLGMYQRSFFGIEAQSDGITINPRLTAQTRTKYFGTSESIILDGIGYRGRTIDVEVKLPVGSSADGFYPLVGTTVNGTSVPPGQTLTPATLGAEGSRVSVVVTLGTPASSVAAAAQTPVDVSNHEQVYAPEDPSLNSVTRSGQDIILSIGLGGTPSDAVSMDVLRDGELIVDDIPAATTYTDAVPALGRNSYCYSVRLTFRSSRNTSQPSNSKCYWGSDDERIIVRDSSTFQHTGGEVGTKTIEGRARTYLKNWGNGKTDTLTSTVTAPATGTYWAQVQYSATASRSVTHGVSSGIKMMTVIDKATNAVVARKPLVLSNRATWDAINGSTYLPVDLLGGHTYDLVLSTDRLAVNMGFFEANARYSRSDENLYSAPVGANDIWEMRLYLKEAADLSVTSAGNHSLDAGQVLSTTLATASSGLANDADAFTATIAWGDGATSTAVVNQVTAGGPSGAGSFSIGGSHTYKTAGTYAGVVTVSDGTDTSTSTFSVTVRRTDVLSSNPAITGTARVGGKLTAVPGTWEPGAALAYAWFANGAAVPGASRRSLSIGANLAGKRISVSVTGTLTGKSPITRTSKATTAIAKGLLAKPSVVIKGSKKPGKKLRASAKRTSAGRVTYQWYVGKKKVSKASAVKVKKAWRGKKVRVAINVTKPGYVTATATSTTVKIKKAAKR</sequence>
<dbReference type="RefSeq" id="WP_142121142.1">
    <property type="nucleotide sequence ID" value="NZ_BAAASV010000002.1"/>
</dbReference>
<dbReference type="Pfam" id="PF06202">
    <property type="entry name" value="GDE_C"/>
    <property type="match status" value="1"/>
</dbReference>
<dbReference type="InterPro" id="IPR012341">
    <property type="entry name" value="6hp_glycosidase-like_sf"/>
</dbReference>
<feature type="chain" id="PRO_5038495978" description="Glycogen debranching enzyme C-terminal domain-containing protein" evidence="1">
    <location>
        <begin position="21"/>
        <end position="1148"/>
    </location>
</feature>
<dbReference type="InterPro" id="IPR008928">
    <property type="entry name" value="6-hairpin_glycosidase_sf"/>
</dbReference>
<dbReference type="Gene3D" id="1.50.10.10">
    <property type="match status" value="1"/>
</dbReference>
<dbReference type="GO" id="GO:0005975">
    <property type="term" value="P:carbohydrate metabolic process"/>
    <property type="evidence" value="ECO:0007669"/>
    <property type="project" value="InterPro"/>
</dbReference>
<evidence type="ECO:0000256" key="1">
    <source>
        <dbReference type="SAM" id="SignalP"/>
    </source>
</evidence>
<evidence type="ECO:0000313" key="4">
    <source>
        <dbReference type="Proteomes" id="UP000315389"/>
    </source>
</evidence>
<dbReference type="Proteomes" id="UP000315389">
    <property type="component" value="Unassembled WGS sequence"/>
</dbReference>
<dbReference type="EMBL" id="VFOS01000002">
    <property type="protein sequence ID" value="TQL62122.1"/>
    <property type="molecule type" value="Genomic_DNA"/>
</dbReference>
<evidence type="ECO:0000259" key="2">
    <source>
        <dbReference type="Pfam" id="PF06202"/>
    </source>
</evidence>
<comment type="caution">
    <text evidence="3">The sequence shown here is derived from an EMBL/GenBank/DDBJ whole genome shotgun (WGS) entry which is preliminary data.</text>
</comment>
<dbReference type="Gene3D" id="2.60.40.2700">
    <property type="match status" value="1"/>
</dbReference>
<gene>
    <name evidence="3" type="ORF">FB461_1759</name>
</gene>
<feature type="domain" description="Glycogen debranching enzyme C-terminal" evidence="2">
    <location>
        <begin position="301"/>
        <end position="477"/>
    </location>
</feature>
<keyword evidence="4" id="KW-1185">Reference proteome</keyword>
<accession>A0A542ZP43</accession>
<dbReference type="InterPro" id="IPR032790">
    <property type="entry name" value="GDE_C"/>
</dbReference>